<gene>
    <name evidence="1" type="primary">trpX</name>
    <name evidence="1" type="ORF">ACFQ5M_12580</name>
</gene>
<dbReference type="RefSeq" id="WP_125715935.1">
    <property type="nucleotide sequence ID" value="NZ_JBHTOP010000028.1"/>
</dbReference>
<dbReference type="InterPro" id="IPR007487">
    <property type="entry name" value="ABC_transpt-TYRBP-like"/>
</dbReference>
<dbReference type="PANTHER" id="PTHR35271">
    <property type="entry name" value="ABC TRANSPORTER, SUBSTRATE-BINDING LIPOPROTEIN-RELATED"/>
    <property type="match status" value="1"/>
</dbReference>
<organism evidence="1 2">
    <name type="scientific">Agrilactobacillus yilanensis</name>
    <dbReference type="NCBI Taxonomy" id="2485997"/>
    <lineage>
        <taxon>Bacteria</taxon>
        <taxon>Bacillati</taxon>
        <taxon>Bacillota</taxon>
        <taxon>Bacilli</taxon>
        <taxon>Lactobacillales</taxon>
        <taxon>Lactobacillaceae</taxon>
        <taxon>Agrilactobacillus</taxon>
    </lineage>
</organism>
<dbReference type="PANTHER" id="PTHR35271:SF1">
    <property type="entry name" value="ABC TRANSPORTER, SUBSTRATE-BINDING LIPOPROTEIN"/>
    <property type="match status" value="1"/>
</dbReference>
<proteinExistence type="predicted"/>
<dbReference type="EMBL" id="JBHTOP010000028">
    <property type="protein sequence ID" value="MFD1672930.1"/>
    <property type="molecule type" value="Genomic_DNA"/>
</dbReference>
<evidence type="ECO:0000313" key="1">
    <source>
        <dbReference type="EMBL" id="MFD1672930.1"/>
    </source>
</evidence>
<reference evidence="2" key="1">
    <citation type="journal article" date="2019" name="Int. J. Syst. Evol. Microbiol.">
        <title>The Global Catalogue of Microorganisms (GCM) 10K type strain sequencing project: providing services to taxonomists for standard genome sequencing and annotation.</title>
        <authorList>
            <consortium name="The Broad Institute Genomics Platform"/>
            <consortium name="The Broad Institute Genome Sequencing Center for Infectious Disease"/>
            <person name="Wu L."/>
            <person name="Ma J."/>
        </authorList>
    </citation>
    <scope>NUCLEOTIDE SEQUENCE [LARGE SCALE GENOMIC DNA]</scope>
    <source>
        <strain evidence="2">CCM 8896</strain>
    </source>
</reference>
<dbReference type="Pfam" id="PF04392">
    <property type="entry name" value="ABC_sub_bind"/>
    <property type="match status" value="1"/>
</dbReference>
<sequence length="333" mass="35490">MKRMLVFIAALLAFLVAAFFMTGKTSQKIAETPTVGILQLTSHPALDAIHKGIVSELAKAGYSEKKHTLKIDFQNAENDQSNLKTMSERFKDENVDVMVGIATPAAQALADVTTTTPIVLGAVTDPMGAGLVKHNKKPGANITGVSDQAPIKAQLDLIKQIMPNLKTLGVLSTSSDDSAQTQVRKLKAIVAKDPQLTLKTYTVTSTNDVNQVAGTMVNEVDAVYVPTDNTIASAMQTLVQVANSKDKPVFPAVDTMVEDGGLATISINQYRLGQETGKMVAAILKGQSTPATTPINFIQTGDLVINLKAAQKLNIQIPQNLIDQAKAKGELIQ</sequence>
<comment type="caution">
    <text evidence="1">The sequence shown here is derived from an EMBL/GenBank/DDBJ whole genome shotgun (WGS) entry which is preliminary data.</text>
</comment>
<accession>A0ABW4JAE6</accession>
<dbReference type="InterPro" id="IPR028082">
    <property type="entry name" value="Peripla_BP_I"/>
</dbReference>
<dbReference type="Proteomes" id="UP001597267">
    <property type="component" value="Unassembled WGS sequence"/>
</dbReference>
<dbReference type="SUPFAM" id="SSF53822">
    <property type="entry name" value="Periplasmic binding protein-like I"/>
    <property type="match status" value="1"/>
</dbReference>
<dbReference type="InterPro" id="IPR047776">
    <property type="entry name" value="ABC_SBP_TrpX-like"/>
</dbReference>
<evidence type="ECO:0000313" key="2">
    <source>
        <dbReference type="Proteomes" id="UP001597267"/>
    </source>
</evidence>
<dbReference type="Gene3D" id="3.40.50.2300">
    <property type="match status" value="2"/>
</dbReference>
<protein>
    <submittedName>
        <fullName evidence="1">Tryptophan ABC transporter substrate-binding protein</fullName>
    </submittedName>
</protein>
<name>A0ABW4JAE6_9LACO</name>
<keyword evidence="2" id="KW-1185">Reference proteome</keyword>
<dbReference type="CDD" id="cd06325">
    <property type="entry name" value="PBP1_ABC_unchar_transporter"/>
    <property type="match status" value="1"/>
</dbReference>
<dbReference type="NCBIfam" id="NF041285">
    <property type="entry name" value="ABC_SBP_TrpX"/>
    <property type="match status" value="1"/>
</dbReference>